<keyword evidence="24" id="KW-0675">Receptor</keyword>
<keyword evidence="19" id="KW-0333">Golgi apparatus</keyword>
<keyword evidence="16" id="KW-0832">Ubl conjugation</keyword>
<evidence type="ECO:0000313" key="33">
    <source>
        <dbReference type="EMBL" id="KAK9392144.1"/>
    </source>
</evidence>
<dbReference type="GO" id="GO:0009986">
    <property type="term" value="C:cell surface"/>
    <property type="evidence" value="ECO:0007669"/>
    <property type="project" value="TreeGrafter"/>
</dbReference>
<dbReference type="GO" id="GO:0005901">
    <property type="term" value="C:caveola"/>
    <property type="evidence" value="ECO:0007669"/>
    <property type="project" value="TreeGrafter"/>
</dbReference>
<evidence type="ECO:0000256" key="23">
    <source>
        <dbReference type="ARBA" id="ARBA00023157"/>
    </source>
</evidence>
<evidence type="ECO:0000256" key="11">
    <source>
        <dbReference type="ARBA" id="ARBA00020772"/>
    </source>
</evidence>
<dbReference type="GO" id="GO:0005794">
    <property type="term" value="C:Golgi apparatus"/>
    <property type="evidence" value="ECO:0007669"/>
    <property type="project" value="UniProtKB-SubCell"/>
</dbReference>
<keyword evidence="17" id="KW-0130">Cell adhesion</keyword>
<dbReference type="PANTHER" id="PTHR11923:SF12">
    <property type="entry name" value="PLATELET GLYCOPROTEIN 4"/>
    <property type="match status" value="1"/>
</dbReference>
<evidence type="ECO:0000256" key="28">
    <source>
        <dbReference type="ARBA" id="ARBA00029966"/>
    </source>
</evidence>
<dbReference type="GO" id="GO:0005044">
    <property type="term" value="F:scavenger receptor activity"/>
    <property type="evidence" value="ECO:0007669"/>
    <property type="project" value="TreeGrafter"/>
</dbReference>
<evidence type="ECO:0000256" key="22">
    <source>
        <dbReference type="ARBA" id="ARBA00023139"/>
    </source>
</evidence>
<protein>
    <recommendedName>
        <fullName evidence="11">Platelet glycoprotein 4</fullName>
    </recommendedName>
    <alternativeName>
        <fullName evidence="31">Glycoprotein IIIb</fullName>
    </alternativeName>
    <alternativeName>
        <fullName evidence="29">PAS IV</fullName>
    </alternativeName>
    <alternativeName>
        <fullName evidence="30">PAS-4</fullName>
    </alternativeName>
    <alternativeName>
        <fullName evidence="28">Platelet glycoprotein IV</fullName>
    </alternativeName>
</protein>
<comment type="catalytic activity">
    <reaction evidence="3">
        <text>hexadecanoate(out) = hexadecanoate(in)</text>
        <dbReference type="Rhea" id="RHEA:45256"/>
        <dbReference type="ChEBI" id="CHEBI:7896"/>
    </reaction>
    <physiologicalReaction direction="left-to-right" evidence="3">
        <dbReference type="Rhea" id="RHEA:45257"/>
    </physiologicalReaction>
</comment>
<evidence type="ECO:0000256" key="14">
    <source>
        <dbReference type="ARBA" id="ARBA00022499"/>
    </source>
</evidence>
<evidence type="ECO:0000256" key="32">
    <source>
        <dbReference type="SAM" id="Phobius"/>
    </source>
</evidence>
<evidence type="ECO:0000256" key="12">
    <source>
        <dbReference type="ARBA" id="ARBA00022448"/>
    </source>
</evidence>
<proteinExistence type="inferred from homology"/>
<dbReference type="GO" id="GO:0044539">
    <property type="term" value="P:long-chain fatty acid import into cell"/>
    <property type="evidence" value="ECO:0007669"/>
    <property type="project" value="TreeGrafter"/>
</dbReference>
<dbReference type="GO" id="GO:0016324">
    <property type="term" value="C:apical plasma membrane"/>
    <property type="evidence" value="ECO:0007669"/>
    <property type="project" value="UniProtKB-SubCell"/>
</dbReference>
<keyword evidence="12" id="KW-0813">Transport</keyword>
<dbReference type="Proteomes" id="UP001474421">
    <property type="component" value="Unassembled WGS sequence"/>
</dbReference>
<organism evidence="33 34">
    <name type="scientific">Crotalus adamanteus</name>
    <name type="common">Eastern diamondback rattlesnake</name>
    <dbReference type="NCBI Taxonomy" id="8729"/>
    <lineage>
        <taxon>Eukaryota</taxon>
        <taxon>Metazoa</taxon>
        <taxon>Chordata</taxon>
        <taxon>Craniata</taxon>
        <taxon>Vertebrata</taxon>
        <taxon>Euteleostomi</taxon>
        <taxon>Lepidosauria</taxon>
        <taxon>Squamata</taxon>
        <taxon>Bifurcata</taxon>
        <taxon>Unidentata</taxon>
        <taxon>Episquamata</taxon>
        <taxon>Toxicofera</taxon>
        <taxon>Serpentes</taxon>
        <taxon>Colubroidea</taxon>
        <taxon>Viperidae</taxon>
        <taxon>Crotalinae</taxon>
        <taxon>Crotalus</taxon>
    </lineage>
</organism>
<evidence type="ECO:0000256" key="9">
    <source>
        <dbReference type="ARBA" id="ARBA00004651"/>
    </source>
</evidence>
<keyword evidence="26" id="KW-0449">Lipoprotein</keyword>
<dbReference type="InterPro" id="IPR002159">
    <property type="entry name" value="CD36_fam"/>
</dbReference>
<comment type="catalytic activity">
    <reaction evidence="27">
        <text>tetracosanoate(out) = tetracosanoate(in)</text>
        <dbReference type="Rhea" id="RHEA:45260"/>
        <dbReference type="ChEBI" id="CHEBI:31014"/>
    </reaction>
    <physiologicalReaction direction="left-to-right" evidence="27">
        <dbReference type="Rhea" id="RHEA:45261"/>
    </physiologicalReaction>
</comment>
<evidence type="ECO:0000256" key="19">
    <source>
        <dbReference type="ARBA" id="ARBA00023034"/>
    </source>
</evidence>
<dbReference type="GO" id="GO:0007155">
    <property type="term" value="P:cell adhesion"/>
    <property type="evidence" value="ECO:0007669"/>
    <property type="project" value="UniProtKB-KW"/>
</dbReference>
<dbReference type="EMBL" id="JAOTOJ010000017">
    <property type="protein sequence ID" value="KAK9392144.1"/>
    <property type="molecule type" value="Genomic_DNA"/>
</dbReference>
<dbReference type="AlphaFoldDB" id="A0AAW1AQX8"/>
<dbReference type="PRINTS" id="PR01610">
    <property type="entry name" value="CD36ANTIGEN"/>
</dbReference>
<sequence>MAAIGALLAVFGGILIPVGNHFIEKTIKKEAVIENGTIAYENWIVPGCPIYRQFWVFDVQNPEEVMEKGSAPILEQKGPYTYRMRYMPKENITEHEDGTLSYLQPNIMLFQPNMSVGPESDTVTTVNFAVVAAPALFKSVLIQALMNIWIKSSKSKFLQTRTVKEILWGYEDPFLKKIPVVKLDKLVGIFYPYNKTVDGPYRIYTGKDDINKKGTILTFNNSRTLHYFKSYCDMINGTDASSFHPFVSKSEQLYFFSSDACRSVSARFDREETVKGILLYRFSIPPSAFASSLTNPDNICFCTDKEISKPVYLSMPHFLSGSKILFQFVKGMKPSVEEHTTFLDVEPVTGFTLSFSKRLQINLLVRPNSKIAALKNIKHFFYFPILWLNETATIDDEKADFFRSKVTNKIKLLYFLQWALIIIGSLMFLGILIVFFMCKDKRPK</sequence>
<dbReference type="GO" id="GO:0005041">
    <property type="term" value="F:low-density lipoprotein particle receptor activity"/>
    <property type="evidence" value="ECO:0007669"/>
    <property type="project" value="TreeGrafter"/>
</dbReference>
<comment type="catalytic activity">
    <reaction evidence="4">
        <text>tetradecanoate(out) = tetradecanoate(in)</text>
        <dbReference type="Rhea" id="RHEA:45252"/>
        <dbReference type="ChEBI" id="CHEBI:30807"/>
    </reaction>
    <physiologicalReaction direction="left-to-right" evidence="4">
        <dbReference type="Rhea" id="RHEA:45253"/>
    </physiologicalReaction>
</comment>
<keyword evidence="18 32" id="KW-1133">Transmembrane helix</keyword>
<keyword evidence="22" id="KW-0564">Palmitate</keyword>
<evidence type="ECO:0000256" key="4">
    <source>
        <dbReference type="ARBA" id="ARBA00000996"/>
    </source>
</evidence>
<evidence type="ECO:0000256" key="31">
    <source>
        <dbReference type="ARBA" id="ARBA00032780"/>
    </source>
</evidence>
<evidence type="ECO:0000256" key="8">
    <source>
        <dbReference type="ARBA" id="ARBA00004555"/>
    </source>
</evidence>
<keyword evidence="14" id="KW-1017">Isopeptide bond</keyword>
<evidence type="ECO:0000256" key="27">
    <source>
        <dbReference type="ARBA" id="ARBA00023949"/>
    </source>
</evidence>
<keyword evidence="23" id="KW-1015">Disulfide bond</keyword>
<keyword evidence="25" id="KW-0325">Glycoprotein</keyword>
<evidence type="ECO:0000256" key="20">
    <source>
        <dbReference type="ARBA" id="ARBA00023055"/>
    </source>
</evidence>
<keyword evidence="13" id="KW-1003">Cell membrane</keyword>
<evidence type="ECO:0000256" key="29">
    <source>
        <dbReference type="ARBA" id="ARBA00031821"/>
    </source>
</evidence>
<evidence type="ECO:0000256" key="13">
    <source>
        <dbReference type="ARBA" id="ARBA00022475"/>
    </source>
</evidence>
<dbReference type="GO" id="GO:0030169">
    <property type="term" value="F:low-density lipoprotein particle binding"/>
    <property type="evidence" value="ECO:0007669"/>
    <property type="project" value="TreeGrafter"/>
</dbReference>
<comment type="subcellular location">
    <subcellularLocation>
        <location evidence="6">Apical cell membrane</location>
    </subcellularLocation>
    <subcellularLocation>
        <location evidence="9">Cell membrane</location>
        <topology evidence="9">Multi-pass membrane protein</topology>
    </subcellularLocation>
    <subcellularLocation>
        <location evidence="8">Golgi apparatus</location>
    </subcellularLocation>
    <subcellularLocation>
        <location evidence="7">Membrane raft</location>
    </subcellularLocation>
</comment>
<evidence type="ECO:0000256" key="16">
    <source>
        <dbReference type="ARBA" id="ARBA00022843"/>
    </source>
</evidence>
<keyword evidence="20" id="KW-0445">Lipid transport</keyword>
<evidence type="ECO:0000256" key="30">
    <source>
        <dbReference type="ARBA" id="ARBA00032188"/>
    </source>
</evidence>
<evidence type="ECO:0000256" key="7">
    <source>
        <dbReference type="ARBA" id="ARBA00004285"/>
    </source>
</evidence>
<dbReference type="InterPro" id="IPR005428">
    <property type="entry name" value="CD36/SCARB1/SNMP1"/>
</dbReference>
<evidence type="ECO:0000256" key="21">
    <source>
        <dbReference type="ARBA" id="ARBA00023136"/>
    </source>
</evidence>
<comment type="catalytic activity">
    <reaction evidence="5">
        <text>butanoate(out) = butanoate(in)</text>
        <dbReference type="Rhea" id="RHEA:45248"/>
        <dbReference type="ChEBI" id="CHEBI:17968"/>
    </reaction>
    <physiologicalReaction direction="left-to-right" evidence="5">
        <dbReference type="Rhea" id="RHEA:45249"/>
    </physiologicalReaction>
</comment>
<dbReference type="PANTHER" id="PTHR11923">
    <property type="entry name" value="SCAVENGER RECEPTOR CLASS B TYPE-1 SR-B1"/>
    <property type="match status" value="1"/>
</dbReference>
<name>A0AAW1AQX8_CROAD</name>
<comment type="catalytic activity">
    <reaction evidence="1">
        <text>(9Z,12Z)-octadecadienoate(out) = (9Z,12Z)-octadecadienoate(in)</text>
        <dbReference type="Rhea" id="RHEA:45264"/>
        <dbReference type="ChEBI" id="CHEBI:30245"/>
    </reaction>
    <physiologicalReaction direction="left-to-right" evidence="1">
        <dbReference type="Rhea" id="RHEA:45265"/>
    </physiologicalReaction>
</comment>
<evidence type="ECO:0000256" key="2">
    <source>
        <dbReference type="ARBA" id="ARBA00000626"/>
    </source>
</evidence>
<keyword evidence="21 32" id="KW-0472">Membrane</keyword>
<comment type="similarity">
    <text evidence="10">Belongs to the CD36 family.</text>
</comment>
<comment type="caution">
    <text evidence="33">The sequence shown here is derived from an EMBL/GenBank/DDBJ whole genome shotgun (WGS) entry which is preliminary data.</text>
</comment>
<evidence type="ECO:0000256" key="18">
    <source>
        <dbReference type="ARBA" id="ARBA00022989"/>
    </source>
</evidence>
<evidence type="ECO:0000256" key="10">
    <source>
        <dbReference type="ARBA" id="ARBA00010532"/>
    </source>
</evidence>
<keyword evidence="34" id="KW-1185">Reference proteome</keyword>
<reference evidence="33 34" key="1">
    <citation type="journal article" date="2024" name="Proc. Natl. Acad. Sci. U.S.A.">
        <title>The genetic regulatory architecture and epigenomic basis for age-related changes in rattlesnake venom.</title>
        <authorList>
            <person name="Hogan M.P."/>
            <person name="Holding M.L."/>
            <person name="Nystrom G.S."/>
            <person name="Colston T.J."/>
            <person name="Bartlett D.A."/>
            <person name="Mason A.J."/>
            <person name="Ellsworth S.A."/>
            <person name="Rautsaw R.M."/>
            <person name="Lawrence K.C."/>
            <person name="Strickland J.L."/>
            <person name="He B."/>
            <person name="Fraser P."/>
            <person name="Margres M.J."/>
            <person name="Gilbert D.M."/>
            <person name="Gibbs H.L."/>
            <person name="Parkinson C.L."/>
            <person name="Rokyta D.R."/>
        </authorList>
    </citation>
    <scope>NUCLEOTIDE SEQUENCE [LARGE SCALE GENOMIC DNA]</scope>
    <source>
        <strain evidence="33">DRR0105</strain>
    </source>
</reference>
<dbReference type="GO" id="GO:0042953">
    <property type="term" value="P:lipoprotein transport"/>
    <property type="evidence" value="ECO:0007669"/>
    <property type="project" value="TreeGrafter"/>
</dbReference>
<evidence type="ECO:0000256" key="1">
    <source>
        <dbReference type="ARBA" id="ARBA00000542"/>
    </source>
</evidence>
<dbReference type="Pfam" id="PF01130">
    <property type="entry name" value="CD36"/>
    <property type="match status" value="1"/>
</dbReference>
<evidence type="ECO:0000256" key="15">
    <source>
        <dbReference type="ARBA" id="ARBA00022692"/>
    </source>
</evidence>
<evidence type="ECO:0000256" key="24">
    <source>
        <dbReference type="ARBA" id="ARBA00023170"/>
    </source>
</evidence>
<evidence type="ECO:0000256" key="17">
    <source>
        <dbReference type="ARBA" id="ARBA00022889"/>
    </source>
</evidence>
<keyword evidence="15 32" id="KW-0812">Transmembrane</keyword>
<evidence type="ECO:0000256" key="5">
    <source>
        <dbReference type="ARBA" id="ARBA00001892"/>
    </source>
</evidence>
<dbReference type="GO" id="GO:0150094">
    <property type="term" value="P:amyloid-beta clearance by cellular catabolic process"/>
    <property type="evidence" value="ECO:0007669"/>
    <property type="project" value="TreeGrafter"/>
</dbReference>
<evidence type="ECO:0000256" key="25">
    <source>
        <dbReference type="ARBA" id="ARBA00023180"/>
    </source>
</evidence>
<evidence type="ECO:0000256" key="3">
    <source>
        <dbReference type="ARBA" id="ARBA00000934"/>
    </source>
</evidence>
<dbReference type="GO" id="GO:0034383">
    <property type="term" value="P:low-density lipoprotein particle clearance"/>
    <property type="evidence" value="ECO:0007669"/>
    <property type="project" value="TreeGrafter"/>
</dbReference>
<dbReference type="GO" id="GO:0019915">
    <property type="term" value="P:lipid storage"/>
    <property type="evidence" value="ECO:0007669"/>
    <property type="project" value="TreeGrafter"/>
</dbReference>
<accession>A0AAW1AQX8</accession>
<dbReference type="PRINTS" id="PR01609">
    <property type="entry name" value="CD36FAMILY"/>
</dbReference>
<evidence type="ECO:0000256" key="6">
    <source>
        <dbReference type="ARBA" id="ARBA00004221"/>
    </source>
</evidence>
<evidence type="ECO:0000313" key="34">
    <source>
        <dbReference type="Proteomes" id="UP001474421"/>
    </source>
</evidence>
<dbReference type="GO" id="GO:0006898">
    <property type="term" value="P:receptor-mediated endocytosis"/>
    <property type="evidence" value="ECO:0007669"/>
    <property type="project" value="TreeGrafter"/>
</dbReference>
<evidence type="ECO:0000256" key="26">
    <source>
        <dbReference type="ARBA" id="ARBA00023288"/>
    </source>
</evidence>
<comment type="catalytic activity">
    <reaction evidence="2">
        <text>(9Z)-octadecenoate(out) = (9Z)-octadecenoate(in)</text>
        <dbReference type="Rhea" id="RHEA:33655"/>
        <dbReference type="ChEBI" id="CHEBI:30823"/>
    </reaction>
    <physiologicalReaction direction="left-to-right" evidence="2">
        <dbReference type="Rhea" id="RHEA:33656"/>
    </physiologicalReaction>
</comment>
<gene>
    <name evidence="33" type="ORF">NXF25_017731</name>
</gene>
<feature type="transmembrane region" description="Helical" evidence="32">
    <location>
        <begin position="412"/>
        <end position="438"/>
    </location>
</feature>